<comment type="caution">
    <text evidence="2">The sequence shown here is derived from an EMBL/GenBank/DDBJ whole genome shotgun (WGS) entry which is preliminary data.</text>
</comment>
<feature type="compositionally biased region" description="Basic and acidic residues" evidence="1">
    <location>
        <begin position="1"/>
        <end position="10"/>
    </location>
</feature>
<keyword evidence="3" id="KW-1185">Reference proteome</keyword>
<evidence type="ECO:0000256" key="1">
    <source>
        <dbReference type="SAM" id="MobiDB-lite"/>
    </source>
</evidence>
<name>A0A176W464_MARPO</name>
<gene>
    <name evidence="2" type="ORF">AXG93_2817s1370</name>
</gene>
<dbReference type="EMBL" id="LVLJ01001921">
    <property type="protein sequence ID" value="OAE27332.1"/>
    <property type="molecule type" value="Genomic_DNA"/>
</dbReference>
<proteinExistence type="predicted"/>
<dbReference type="AlphaFoldDB" id="A0A176W464"/>
<evidence type="ECO:0000313" key="2">
    <source>
        <dbReference type="EMBL" id="OAE27332.1"/>
    </source>
</evidence>
<accession>A0A176W464</accession>
<evidence type="ECO:0000313" key="3">
    <source>
        <dbReference type="Proteomes" id="UP000077202"/>
    </source>
</evidence>
<reference evidence="2" key="1">
    <citation type="submission" date="2016-03" db="EMBL/GenBank/DDBJ databases">
        <title>Mechanisms controlling the formation of the plant cell surface in tip-growing cells are functionally conserved among land plants.</title>
        <authorList>
            <person name="Honkanen S."/>
            <person name="Jones V.A."/>
            <person name="Morieri G."/>
            <person name="Champion C."/>
            <person name="Hetherington A.J."/>
            <person name="Kelly S."/>
            <person name="Saint-Marcoux D."/>
            <person name="Proust H."/>
            <person name="Prescott H."/>
            <person name="Dolan L."/>
        </authorList>
    </citation>
    <scope>NUCLEOTIDE SEQUENCE [LARGE SCALE GENOMIC DNA]</scope>
    <source>
        <tissue evidence="2">Whole gametophyte</tissue>
    </source>
</reference>
<organism evidence="2 3">
    <name type="scientific">Marchantia polymorpha subsp. ruderalis</name>
    <dbReference type="NCBI Taxonomy" id="1480154"/>
    <lineage>
        <taxon>Eukaryota</taxon>
        <taxon>Viridiplantae</taxon>
        <taxon>Streptophyta</taxon>
        <taxon>Embryophyta</taxon>
        <taxon>Marchantiophyta</taxon>
        <taxon>Marchantiopsida</taxon>
        <taxon>Marchantiidae</taxon>
        <taxon>Marchantiales</taxon>
        <taxon>Marchantiaceae</taxon>
        <taxon>Marchantia</taxon>
    </lineage>
</organism>
<sequence>MCRPGEEGCRGARLRLQQQQQQQRRRDDLGRLARTARPDYVSIAFRNRSIVRQFRSIQLVRPVLDGLKIAGQDSACICKVQVSDLSFFFSLDPGSRILMLE</sequence>
<feature type="region of interest" description="Disordered" evidence="1">
    <location>
        <begin position="1"/>
        <end position="31"/>
    </location>
</feature>
<dbReference type="Proteomes" id="UP000077202">
    <property type="component" value="Unassembled WGS sequence"/>
</dbReference>
<protein>
    <submittedName>
        <fullName evidence="2">Uncharacterized protein</fullName>
    </submittedName>
</protein>